<dbReference type="InterPro" id="IPR006223">
    <property type="entry name" value="GcvT"/>
</dbReference>
<protein>
    <recommendedName>
        <fullName evidence="10">Aminomethyltransferase</fullName>
        <ecNumber evidence="10">2.1.2.10</ecNumber>
    </recommendedName>
    <alternativeName>
        <fullName evidence="10">Glycine cleavage system T protein</fullName>
    </alternativeName>
</protein>
<reference evidence="15" key="1">
    <citation type="submission" date="2020-01" db="EMBL/GenBank/DDBJ databases">
        <title>Draft genome sequence of the Termite Coptotermes fromosanus.</title>
        <authorList>
            <person name="Itakura S."/>
            <person name="Yosikawa Y."/>
            <person name="Umezawa K."/>
        </authorList>
    </citation>
    <scope>NUCLEOTIDE SEQUENCE [LARGE SCALE GENOMIC DNA]</scope>
</reference>
<evidence type="ECO:0000256" key="11">
    <source>
        <dbReference type="SAM" id="MobiDB-lite"/>
    </source>
</evidence>
<evidence type="ECO:0000256" key="1">
    <source>
        <dbReference type="ARBA" id="ARBA00003631"/>
    </source>
</evidence>
<organism evidence="14 15">
    <name type="scientific">Coptotermes formosanus</name>
    <name type="common">Formosan subterranean termite</name>
    <dbReference type="NCBI Taxonomy" id="36987"/>
    <lineage>
        <taxon>Eukaryota</taxon>
        <taxon>Metazoa</taxon>
        <taxon>Ecdysozoa</taxon>
        <taxon>Arthropoda</taxon>
        <taxon>Hexapoda</taxon>
        <taxon>Insecta</taxon>
        <taxon>Pterygota</taxon>
        <taxon>Neoptera</taxon>
        <taxon>Polyneoptera</taxon>
        <taxon>Dictyoptera</taxon>
        <taxon>Blattodea</taxon>
        <taxon>Blattoidea</taxon>
        <taxon>Termitoidae</taxon>
        <taxon>Rhinotermitidae</taxon>
        <taxon>Coptotermes</taxon>
    </lineage>
</organism>
<dbReference type="PANTHER" id="PTHR43757">
    <property type="entry name" value="AMINOMETHYLTRANSFERASE"/>
    <property type="match status" value="1"/>
</dbReference>
<dbReference type="InterPro" id="IPR006222">
    <property type="entry name" value="GCVT_N"/>
</dbReference>
<feature type="domain" description="Aminomethyltransferase C-terminal" evidence="13">
    <location>
        <begin position="392"/>
        <end position="446"/>
    </location>
</feature>
<comment type="caution">
    <text evidence="14">The sequence shown here is derived from an EMBL/GenBank/DDBJ whole genome shotgun (WGS) entry which is preliminary data.</text>
</comment>
<dbReference type="Pfam" id="PF01571">
    <property type="entry name" value="GCV_T"/>
    <property type="match status" value="1"/>
</dbReference>
<evidence type="ECO:0000259" key="13">
    <source>
        <dbReference type="Pfam" id="PF08669"/>
    </source>
</evidence>
<dbReference type="InterPro" id="IPR013977">
    <property type="entry name" value="GcvT_C"/>
</dbReference>
<dbReference type="FunFam" id="3.30.1360.120:FF:000014">
    <property type="entry name" value="Aminomethyltransferase"/>
    <property type="match status" value="1"/>
</dbReference>
<keyword evidence="8 10" id="KW-0496">Mitochondrion</keyword>
<comment type="function">
    <text evidence="1 10">The glycine cleavage system catalyzes the degradation of glycine.</text>
</comment>
<dbReference type="PANTHER" id="PTHR43757:SF16">
    <property type="entry name" value="AMINOMETHYLTRANSFERASE, MITOCHONDRIAL"/>
    <property type="match status" value="1"/>
</dbReference>
<dbReference type="FunCoup" id="A0A6L2PVE9">
    <property type="interactions" value="336"/>
</dbReference>
<keyword evidence="7 10" id="KW-0809">Transit peptide</keyword>
<accession>A0A6L2PVE9</accession>
<dbReference type="Gene3D" id="2.40.30.110">
    <property type="entry name" value="Aminomethyltransferase beta-barrel domains"/>
    <property type="match status" value="1"/>
</dbReference>
<comment type="similarity">
    <text evidence="3 10">Belongs to the GcvT family.</text>
</comment>
<dbReference type="Proteomes" id="UP000502823">
    <property type="component" value="Unassembled WGS sequence"/>
</dbReference>
<evidence type="ECO:0000256" key="10">
    <source>
        <dbReference type="RuleBase" id="RU003981"/>
    </source>
</evidence>
<dbReference type="EC" id="2.1.2.10" evidence="10"/>
<dbReference type="GO" id="GO:0008483">
    <property type="term" value="F:transaminase activity"/>
    <property type="evidence" value="ECO:0007669"/>
    <property type="project" value="UniProtKB-KW"/>
</dbReference>
<dbReference type="AlphaFoldDB" id="A0A6L2PVE9"/>
<dbReference type="SUPFAM" id="SSF103025">
    <property type="entry name" value="Folate-binding domain"/>
    <property type="match status" value="1"/>
</dbReference>
<dbReference type="InterPro" id="IPR029043">
    <property type="entry name" value="GcvT/YgfZ_C"/>
</dbReference>
<comment type="catalytic activity">
    <reaction evidence="9 10">
        <text>N(6)-[(R)-S(8)-aminomethyldihydrolipoyl]-L-lysyl-[protein] + (6S)-5,6,7,8-tetrahydrofolate = N(6)-[(R)-dihydrolipoyl]-L-lysyl-[protein] + (6R)-5,10-methylene-5,6,7,8-tetrahydrofolate + NH4(+)</text>
        <dbReference type="Rhea" id="RHEA:16945"/>
        <dbReference type="Rhea" id="RHEA-COMP:10475"/>
        <dbReference type="Rhea" id="RHEA-COMP:10492"/>
        <dbReference type="ChEBI" id="CHEBI:15636"/>
        <dbReference type="ChEBI" id="CHEBI:28938"/>
        <dbReference type="ChEBI" id="CHEBI:57453"/>
        <dbReference type="ChEBI" id="CHEBI:83100"/>
        <dbReference type="ChEBI" id="CHEBI:83143"/>
        <dbReference type="EC" id="2.1.2.10"/>
    </reaction>
</comment>
<evidence type="ECO:0000256" key="9">
    <source>
        <dbReference type="ARBA" id="ARBA00047665"/>
    </source>
</evidence>
<keyword evidence="5 10" id="KW-0032">Aminotransferase</keyword>
<dbReference type="InterPro" id="IPR028896">
    <property type="entry name" value="GcvT/YgfZ/DmdA"/>
</dbReference>
<dbReference type="Gene3D" id="3.30.1360.120">
    <property type="entry name" value="Probable tRNA modification gtpase trme, domain 1"/>
    <property type="match status" value="1"/>
</dbReference>
<evidence type="ECO:0000256" key="7">
    <source>
        <dbReference type="ARBA" id="ARBA00022946"/>
    </source>
</evidence>
<feature type="domain" description="GCVT N-terminal" evidence="12">
    <location>
        <begin position="105"/>
        <end position="368"/>
    </location>
</feature>
<dbReference type="EMBL" id="BLKM01009030">
    <property type="protein sequence ID" value="GFG35600.1"/>
    <property type="molecule type" value="Genomic_DNA"/>
</dbReference>
<evidence type="ECO:0000256" key="3">
    <source>
        <dbReference type="ARBA" id="ARBA00008609"/>
    </source>
</evidence>
<dbReference type="FunFam" id="3.30.70.1400:FF:000001">
    <property type="entry name" value="Aminomethyltransferase"/>
    <property type="match status" value="1"/>
</dbReference>
<evidence type="ECO:0000256" key="6">
    <source>
        <dbReference type="ARBA" id="ARBA00022679"/>
    </source>
</evidence>
<dbReference type="InParanoid" id="A0A6L2PVE9"/>
<evidence type="ECO:0000256" key="2">
    <source>
        <dbReference type="ARBA" id="ARBA00004173"/>
    </source>
</evidence>
<dbReference type="FunFam" id="4.10.1250.10:FF:000002">
    <property type="entry name" value="Aminomethyltransferase"/>
    <property type="match status" value="1"/>
</dbReference>
<dbReference type="InterPro" id="IPR027266">
    <property type="entry name" value="TrmE/GcvT-like"/>
</dbReference>
<evidence type="ECO:0000259" key="12">
    <source>
        <dbReference type="Pfam" id="PF01571"/>
    </source>
</evidence>
<dbReference type="GO" id="GO:0004047">
    <property type="term" value="F:aminomethyltransferase activity"/>
    <property type="evidence" value="ECO:0007669"/>
    <property type="project" value="UniProtKB-EC"/>
</dbReference>
<gene>
    <name evidence="14" type="ORF">Cfor_00077</name>
</gene>
<dbReference type="GO" id="GO:0006546">
    <property type="term" value="P:glycine catabolic process"/>
    <property type="evidence" value="ECO:0007669"/>
    <property type="project" value="InterPro"/>
</dbReference>
<keyword evidence="15" id="KW-1185">Reference proteome</keyword>
<proteinExistence type="inferred from homology"/>
<keyword evidence="6 10" id="KW-0808">Transferase</keyword>
<dbReference type="SUPFAM" id="SSF101790">
    <property type="entry name" value="Aminomethyltransferase beta-barrel domain"/>
    <property type="match status" value="1"/>
</dbReference>
<evidence type="ECO:0000256" key="8">
    <source>
        <dbReference type="ARBA" id="ARBA00023128"/>
    </source>
</evidence>
<feature type="non-terminal residue" evidence="14">
    <location>
        <position position="1"/>
    </location>
</feature>
<dbReference type="Gene3D" id="3.30.70.1400">
    <property type="entry name" value="Aminomethyltransferase beta-barrel domains"/>
    <property type="match status" value="1"/>
</dbReference>
<name>A0A6L2PVE9_COPFO</name>
<evidence type="ECO:0000256" key="4">
    <source>
        <dbReference type="ARBA" id="ARBA00011690"/>
    </source>
</evidence>
<sequence>ALEMVRFLRWAGSYGPRIGESLAVRSCCIVQCDGRLSVTGTSSYYSTRLVTDFRKFSTYRTLSLEGGLGSHMLSDKKEPNSATGYDAGSTRPYSAGTAEHRKTKLYDFHVQLKGKMVPFGGYLLPVSYGAEGIAASHLHTRQHCSVFDVSHMMQTEVRGRDRLPFLESVTTADLINMRDNTATLTVFTDPITGGILDDLIITKTPLGYYHLVSNAARRSQDQKLLQEAQAAMRAKGKDVELSFLDPDEQALLAVQGPDTAKILQPLVDVDVSHLYFMESTLATVGGVSGCRITRCGYTGEDGVEISLPADQAIKVAELLLSSELAPVKPAGLGARDSLRLEAGLCLYGNDVDHTTTPVEAGLSWLVAKRRRTTADFPGATVIIDQLRNGPKRKRVGLKSKGPSARSGATVYAMTDASDEDIVGYVTSGCPSPSLGCNIAMGYVRMNPKTVELFVVGCRNVRDEDKEDMKQELEYKPLKRRNPDCERKDGGTNCI</sequence>
<evidence type="ECO:0000256" key="5">
    <source>
        <dbReference type="ARBA" id="ARBA00022576"/>
    </source>
</evidence>
<dbReference type="GO" id="GO:0005960">
    <property type="term" value="C:glycine cleavage complex"/>
    <property type="evidence" value="ECO:0007669"/>
    <property type="project" value="InterPro"/>
</dbReference>
<dbReference type="GO" id="GO:0005739">
    <property type="term" value="C:mitochondrion"/>
    <property type="evidence" value="ECO:0007669"/>
    <property type="project" value="UniProtKB-SubCell"/>
</dbReference>
<dbReference type="Pfam" id="PF08669">
    <property type="entry name" value="GCV_T_C"/>
    <property type="match status" value="1"/>
</dbReference>
<feature type="region of interest" description="Disordered" evidence="11">
    <location>
        <begin position="73"/>
        <end position="95"/>
    </location>
</feature>
<comment type="subcellular location">
    <subcellularLocation>
        <location evidence="2 10">Mitochondrion</location>
    </subcellularLocation>
</comment>
<dbReference type="NCBIfam" id="TIGR00528">
    <property type="entry name" value="gcvT"/>
    <property type="match status" value="1"/>
</dbReference>
<evidence type="ECO:0000313" key="14">
    <source>
        <dbReference type="EMBL" id="GFG35600.1"/>
    </source>
</evidence>
<evidence type="ECO:0000313" key="15">
    <source>
        <dbReference type="Proteomes" id="UP000502823"/>
    </source>
</evidence>
<dbReference type="Gene3D" id="4.10.1250.10">
    <property type="entry name" value="Aminomethyltransferase fragment"/>
    <property type="match status" value="1"/>
</dbReference>
<comment type="subunit">
    <text evidence="4 10">The glycine cleavage system is composed of four proteins: P, T, L and H.</text>
</comment>
<dbReference type="OrthoDB" id="10263536at2759"/>